<comment type="subcellular location">
    <subcellularLocation>
        <location evidence="8">Cell junction</location>
        <location evidence="8">Tight junction</location>
    </subcellularLocation>
    <subcellularLocation>
        <location evidence="8">Cell membrane</location>
        <topology evidence="8">Multi-pass membrane protein</topology>
    </subcellularLocation>
</comment>
<dbReference type="GO" id="GO:0005886">
    <property type="term" value="C:plasma membrane"/>
    <property type="evidence" value="ECO:0007669"/>
    <property type="project" value="UniProtKB-SubCell"/>
</dbReference>
<reference evidence="9" key="1">
    <citation type="submission" date="2019-08" db="EMBL/GenBank/DDBJ databases">
        <title>Three high-quality genomes provides insights into domestication of ducks.</title>
        <authorList>
            <person name="Hou Z.C."/>
            <person name="Zhu F."/>
            <person name="Yin Z.T."/>
            <person name="Zhang F."/>
        </authorList>
    </citation>
    <scope>NUCLEOTIDE SEQUENCE [LARGE SCALE GENOMIC DNA]</scope>
</reference>
<dbReference type="Ensembl" id="ENSAPLT00020026925.1">
    <property type="protein sequence ID" value="ENSAPLP00020024966.1"/>
    <property type="gene ID" value="ENSAPLG00020017166.1"/>
</dbReference>
<evidence type="ECO:0000256" key="8">
    <source>
        <dbReference type="RuleBase" id="RU060637"/>
    </source>
</evidence>
<evidence type="ECO:0000256" key="5">
    <source>
        <dbReference type="ARBA" id="ARBA00022949"/>
    </source>
</evidence>
<dbReference type="PROSITE" id="PS01346">
    <property type="entry name" value="CLAUDIN"/>
    <property type="match status" value="1"/>
</dbReference>
<keyword evidence="3 8" id="KW-1003">Cell membrane</keyword>
<evidence type="ECO:0000256" key="3">
    <source>
        <dbReference type="ARBA" id="ARBA00022475"/>
    </source>
</evidence>
<dbReference type="Proteomes" id="UP000694400">
    <property type="component" value="Chromosome 11"/>
</dbReference>
<keyword evidence="4 8" id="KW-0812">Transmembrane</keyword>
<name>A0A8B9TR40_ANAPL</name>
<dbReference type="GO" id="GO:0005923">
    <property type="term" value="C:bicellular tight junction"/>
    <property type="evidence" value="ECO:0007669"/>
    <property type="project" value="UniProtKB-SubCell"/>
</dbReference>
<sequence>MVSMGLQLAGYTIAFLGYVGTLTTTLLPSWKISSYIGSSIVTAVSFTKGLWMECATYSTGITQCDIYSSMLNLPSDVQAAQALMVSSCACLLPRLPAGRGRHEVHRLRPGLAGQGPRGSA</sequence>
<dbReference type="InterPro" id="IPR004031">
    <property type="entry name" value="PMP22/EMP/MP20/Claudin"/>
</dbReference>
<proteinExistence type="inferred from homology"/>
<keyword evidence="5 8" id="KW-0965">Cell junction</keyword>
<comment type="similarity">
    <text evidence="1 8">Belongs to the claudin family.</text>
</comment>
<feature type="transmembrane region" description="Helical" evidence="8">
    <location>
        <begin position="6"/>
        <end position="27"/>
    </location>
</feature>
<evidence type="ECO:0000313" key="9">
    <source>
        <dbReference type="Ensembl" id="ENSAPLP00020024966.1"/>
    </source>
</evidence>
<dbReference type="PRINTS" id="PR01385">
    <property type="entry name" value="CLAUDIN14"/>
</dbReference>
<evidence type="ECO:0000256" key="2">
    <source>
        <dbReference type="ARBA" id="ARBA00022427"/>
    </source>
</evidence>
<evidence type="ECO:0000256" key="7">
    <source>
        <dbReference type="ARBA" id="ARBA00023136"/>
    </source>
</evidence>
<organism evidence="9 10">
    <name type="scientific">Anas platyrhynchos</name>
    <name type="common">Mallard</name>
    <name type="synonym">Anas boschas</name>
    <dbReference type="NCBI Taxonomy" id="8839"/>
    <lineage>
        <taxon>Eukaryota</taxon>
        <taxon>Metazoa</taxon>
        <taxon>Chordata</taxon>
        <taxon>Craniata</taxon>
        <taxon>Vertebrata</taxon>
        <taxon>Euteleostomi</taxon>
        <taxon>Archelosauria</taxon>
        <taxon>Archosauria</taxon>
        <taxon>Dinosauria</taxon>
        <taxon>Saurischia</taxon>
        <taxon>Theropoda</taxon>
        <taxon>Coelurosauria</taxon>
        <taxon>Aves</taxon>
        <taxon>Neognathae</taxon>
        <taxon>Galloanserae</taxon>
        <taxon>Anseriformes</taxon>
        <taxon>Anatidae</taxon>
        <taxon>Anatinae</taxon>
        <taxon>Anas</taxon>
    </lineage>
</organism>
<accession>A0A8B9TR40</accession>
<evidence type="ECO:0000256" key="4">
    <source>
        <dbReference type="ARBA" id="ARBA00022692"/>
    </source>
</evidence>
<keyword evidence="7 8" id="KW-0472">Membrane</keyword>
<dbReference type="GO" id="GO:0005198">
    <property type="term" value="F:structural molecule activity"/>
    <property type="evidence" value="ECO:0007669"/>
    <property type="project" value="InterPro"/>
</dbReference>
<reference evidence="9" key="2">
    <citation type="submission" date="2025-08" db="UniProtKB">
        <authorList>
            <consortium name="Ensembl"/>
        </authorList>
    </citation>
    <scope>IDENTIFICATION</scope>
</reference>
<keyword evidence="6 8" id="KW-1133">Transmembrane helix</keyword>
<evidence type="ECO:0000256" key="1">
    <source>
        <dbReference type="ARBA" id="ARBA00008295"/>
    </source>
</evidence>
<evidence type="ECO:0000256" key="6">
    <source>
        <dbReference type="ARBA" id="ARBA00022989"/>
    </source>
</evidence>
<reference evidence="9" key="3">
    <citation type="submission" date="2025-09" db="UniProtKB">
        <authorList>
            <consortium name="Ensembl"/>
        </authorList>
    </citation>
    <scope>IDENTIFICATION</scope>
</reference>
<comment type="function">
    <text evidence="8">Claudins function as major constituents of the tight junction complexes that regulate the permeability of epithelia.</text>
</comment>
<dbReference type="AlphaFoldDB" id="A0A8B9TR40"/>
<dbReference type="Gene3D" id="1.20.140.150">
    <property type="match status" value="1"/>
</dbReference>
<dbReference type="InterPro" id="IPR017974">
    <property type="entry name" value="Claudin_CS"/>
</dbReference>
<comment type="caution">
    <text evidence="8">Lacks conserved residue(s) required for the propagation of feature annotation.</text>
</comment>
<dbReference type="PANTHER" id="PTHR12002">
    <property type="entry name" value="CLAUDIN"/>
    <property type="match status" value="1"/>
</dbReference>
<protein>
    <recommendedName>
        <fullName evidence="8">Claudin</fullName>
    </recommendedName>
</protein>
<evidence type="ECO:0000313" key="10">
    <source>
        <dbReference type="Proteomes" id="UP000694400"/>
    </source>
</evidence>
<keyword evidence="2 8" id="KW-0796">Tight junction</keyword>
<dbReference type="Pfam" id="PF00822">
    <property type="entry name" value="PMP22_Claudin"/>
    <property type="match status" value="1"/>
</dbReference>
<dbReference type="InterPro" id="IPR006187">
    <property type="entry name" value="Claudin"/>
</dbReference>